<feature type="domain" description="Zinc finger CCHC" evidence="2">
    <location>
        <begin position="410"/>
        <end position="444"/>
    </location>
</feature>
<feature type="domain" description="Zinc finger CCHC" evidence="1">
    <location>
        <begin position="351"/>
        <end position="408"/>
    </location>
</feature>
<dbReference type="AlphaFoldDB" id="A0A974CIU3"/>
<name>A0A974CIU3_XENLA</name>
<organism evidence="3 4">
    <name type="scientific">Xenopus laevis</name>
    <name type="common">African clawed frog</name>
    <dbReference type="NCBI Taxonomy" id="8355"/>
    <lineage>
        <taxon>Eukaryota</taxon>
        <taxon>Metazoa</taxon>
        <taxon>Chordata</taxon>
        <taxon>Craniata</taxon>
        <taxon>Vertebrata</taxon>
        <taxon>Euteleostomi</taxon>
        <taxon>Amphibia</taxon>
        <taxon>Batrachia</taxon>
        <taxon>Anura</taxon>
        <taxon>Pipoidea</taxon>
        <taxon>Pipidae</taxon>
        <taxon>Xenopodinae</taxon>
        <taxon>Xenopus</taxon>
        <taxon>Xenopus</taxon>
    </lineage>
</organism>
<accession>A0A974CIU3</accession>
<dbReference type="PANTHER" id="PTHR22639:SF4">
    <property type="entry name" value="ZINC FINGER CCHC DOMAIN-CONTAINING PROTEIN 3"/>
    <property type="match status" value="1"/>
</dbReference>
<dbReference type="Proteomes" id="UP000694892">
    <property type="component" value="Chromosome 6S"/>
</dbReference>
<reference evidence="4" key="1">
    <citation type="journal article" date="2016" name="Nature">
        <title>Genome evolution in the allotetraploid frog Xenopus laevis.</title>
        <authorList>
            <person name="Session A.M."/>
            <person name="Uno Y."/>
            <person name="Kwon T."/>
            <person name="Chapman J.A."/>
            <person name="Toyoda A."/>
            <person name="Takahashi S."/>
            <person name="Fukui A."/>
            <person name="Hikosaka A."/>
            <person name="Suzuki A."/>
            <person name="Kondo M."/>
            <person name="van Heeringen S.J."/>
            <person name="Quigley I."/>
            <person name="Heinz S."/>
            <person name="Ogino H."/>
            <person name="Ochi H."/>
            <person name="Hellsten U."/>
            <person name="Lyons J.B."/>
            <person name="Simakov O."/>
            <person name="Putnam N."/>
            <person name="Stites J."/>
            <person name="Kuroki Y."/>
            <person name="Tanaka T."/>
            <person name="Michiue T."/>
            <person name="Watanabe M."/>
            <person name="Bogdanovic O."/>
            <person name="Lister R."/>
            <person name="Georgiou G."/>
            <person name="Paranjpe S.S."/>
            <person name="van Kruijsbergen I."/>
            <person name="Shu S."/>
            <person name="Carlson J."/>
            <person name="Kinoshita T."/>
            <person name="Ohta Y."/>
            <person name="Mawaribuchi S."/>
            <person name="Jenkins J."/>
            <person name="Grimwood J."/>
            <person name="Schmutz J."/>
            <person name="Mitros T."/>
            <person name="Mozaffari S.V."/>
            <person name="Suzuki Y."/>
            <person name="Haramoto Y."/>
            <person name="Yamamoto T.S."/>
            <person name="Takagi C."/>
            <person name="Heald R."/>
            <person name="Miller K."/>
            <person name="Haudenschild C."/>
            <person name="Kitzman J."/>
            <person name="Nakayama T."/>
            <person name="Izutsu Y."/>
            <person name="Robert J."/>
            <person name="Fortriede J."/>
            <person name="Burns K."/>
            <person name="Lotay V."/>
            <person name="Karimi K."/>
            <person name="Yasuoka Y."/>
            <person name="Dichmann D.S."/>
            <person name="Flajnik M.F."/>
            <person name="Houston D.W."/>
            <person name="Shendure J."/>
            <person name="DuPasquier L."/>
            <person name="Vize P.D."/>
            <person name="Zorn A.M."/>
            <person name="Ito M."/>
            <person name="Marcotte E.M."/>
            <person name="Wallingford J.B."/>
            <person name="Ito Y."/>
            <person name="Asashima M."/>
            <person name="Ueno N."/>
            <person name="Matsuda Y."/>
            <person name="Veenstra G.J."/>
            <person name="Fujiyama A."/>
            <person name="Harland R.M."/>
            <person name="Taira M."/>
            <person name="Rokhsar D.S."/>
        </authorList>
    </citation>
    <scope>NUCLEOTIDE SEQUENCE [LARGE SCALE GENOMIC DNA]</scope>
    <source>
        <strain evidence="4">J</strain>
    </source>
</reference>
<evidence type="ECO:0000259" key="1">
    <source>
        <dbReference type="Pfam" id="PF23057"/>
    </source>
</evidence>
<sequence>MAELVESAVVSKPNLTLATDETPMESDGFAYGEAQESLEMDAALEQGAGVGVSAGSCRAATKATSKVSAETAGKGSMESGEQKMAADAEEPGCYIALEVAESALRDSMELKHSPMEARNKRPVKEGIVGAETVLPGEGEAEVETAVTSNGGIVIQTALQGAGDTGAETINKGKAGAETVIEYEKIITSLRDIKCLEGKQISLTKGIDSLIQQLNLLTGESRAKAIRELAFVNKELEETDLQIKDILDYTEPWKELYDNKKRFEEMREGGRNVASVRIMKVIELLKKNVSMQSSHANSSVSVGQCTGSGVLNNPLNGRGRGSWEEGANVWGQKRLFDVNADEELEEDFDKRRNVVKIKWVKEREEFPGRRFVARNLIKGLMGFTPADVYALLSITDTEFDVSYKLPQECHHKSESVHPEDIIMWLKQQCTVLSPLVKIYDEEDFWPKLCFKCGLKSHFSGKCTVQKCAFCGEIGHPSKVNTICA</sequence>
<dbReference type="InterPro" id="IPR057810">
    <property type="entry name" value="RBD_ZCCHC3_1st"/>
</dbReference>
<dbReference type="PANTHER" id="PTHR22639">
    <property type="entry name" value="GAG-RELATED PROTEIN"/>
    <property type="match status" value="1"/>
</dbReference>
<dbReference type="Pfam" id="PF23058">
    <property type="entry name" value="RBD_ZCCHC3_2nd"/>
    <property type="match status" value="1"/>
</dbReference>
<proteinExistence type="predicted"/>
<dbReference type="GO" id="GO:0003723">
    <property type="term" value="F:RNA binding"/>
    <property type="evidence" value="ECO:0007669"/>
    <property type="project" value="InterPro"/>
</dbReference>
<dbReference type="InterPro" id="IPR057811">
    <property type="entry name" value="RBD_ZCCHC3_2nd"/>
</dbReference>
<dbReference type="EMBL" id="CM004477">
    <property type="protein sequence ID" value="OCT74198.1"/>
    <property type="molecule type" value="Genomic_DNA"/>
</dbReference>
<evidence type="ECO:0000259" key="2">
    <source>
        <dbReference type="Pfam" id="PF23058"/>
    </source>
</evidence>
<evidence type="ECO:0000313" key="4">
    <source>
        <dbReference type="Proteomes" id="UP000694892"/>
    </source>
</evidence>
<protein>
    <submittedName>
        <fullName evidence="3">Uncharacterized protein</fullName>
    </submittedName>
</protein>
<dbReference type="GO" id="GO:0003690">
    <property type="term" value="F:double-stranded DNA binding"/>
    <property type="evidence" value="ECO:0007669"/>
    <property type="project" value="InterPro"/>
</dbReference>
<dbReference type="Pfam" id="PF23057">
    <property type="entry name" value="RBD_ZCCHC3_1st"/>
    <property type="match status" value="1"/>
</dbReference>
<dbReference type="InterPro" id="IPR042509">
    <property type="entry name" value="ZCCHC3"/>
</dbReference>
<dbReference type="GO" id="GO:0002218">
    <property type="term" value="P:activation of innate immune response"/>
    <property type="evidence" value="ECO:0007669"/>
    <property type="project" value="InterPro"/>
</dbReference>
<gene>
    <name evidence="3" type="ORF">XELAEV_18033156mg</name>
</gene>
<evidence type="ECO:0000313" key="3">
    <source>
        <dbReference type="EMBL" id="OCT74198.1"/>
    </source>
</evidence>